<dbReference type="Proteomes" id="UP000676336">
    <property type="component" value="Unassembled WGS sequence"/>
</dbReference>
<evidence type="ECO:0000313" key="2">
    <source>
        <dbReference type="Proteomes" id="UP000676336"/>
    </source>
</evidence>
<gene>
    <name evidence="1" type="ORF">SMN809_LOCUS44996</name>
</gene>
<organism evidence="1 2">
    <name type="scientific">Rotaria magnacalcarata</name>
    <dbReference type="NCBI Taxonomy" id="392030"/>
    <lineage>
        <taxon>Eukaryota</taxon>
        <taxon>Metazoa</taxon>
        <taxon>Spiralia</taxon>
        <taxon>Gnathifera</taxon>
        <taxon>Rotifera</taxon>
        <taxon>Eurotatoria</taxon>
        <taxon>Bdelloidea</taxon>
        <taxon>Philodinida</taxon>
        <taxon>Philodinidae</taxon>
        <taxon>Rotaria</taxon>
    </lineage>
</organism>
<proteinExistence type="predicted"/>
<feature type="non-terminal residue" evidence="1">
    <location>
        <position position="68"/>
    </location>
</feature>
<dbReference type="EMBL" id="CAJOBI010136433">
    <property type="protein sequence ID" value="CAF4747823.1"/>
    <property type="molecule type" value="Genomic_DNA"/>
</dbReference>
<comment type="caution">
    <text evidence="1">The sequence shown here is derived from an EMBL/GenBank/DDBJ whole genome shotgun (WGS) entry which is preliminary data.</text>
</comment>
<evidence type="ECO:0000313" key="1">
    <source>
        <dbReference type="EMBL" id="CAF4747823.1"/>
    </source>
</evidence>
<protein>
    <submittedName>
        <fullName evidence="1">Uncharacterized protein</fullName>
    </submittedName>
</protein>
<name>A0A8S3AX92_9BILA</name>
<dbReference type="Gene3D" id="3.30.420.40">
    <property type="match status" value="1"/>
</dbReference>
<reference evidence="1" key="1">
    <citation type="submission" date="2021-02" db="EMBL/GenBank/DDBJ databases">
        <authorList>
            <person name="Nowell W R."/>
        </authorList>
    </citation>
    <scope>NUCLEOTIDE SEQUENCE</scope>
</reference>
<dbReference type="AlphaFoldDB" id="A0A8S3AX92"/>
<accession>A0A8S3AX92</accession>
<sequence>MSNENVTQRLYLGIDLSTQQIKCIVIDGQLQTIAEEAISFNDNSLLVHHVQPNGFVVDKNDKRCITTP</sequence>